<dbReference type="SUPFAM" id="SSF55347">
    <property type="entry name" value="Glyceraldehyde-3-phosphate dehydrogenase-like, C-terminal domain"/>
    <property type="match status" value="1"/>
</dbReference>
<dbReference type="Gene3D" id="3.40.50.720">
    <property type="entry name" value="NAD(P)-binding Rossmann-like Domain"/>
    <property type="match status" value="1"/>
</dbReference>
<dbReference type="Pfam" id="PF01408">
    <property type="entry name" value="GFO_IDH_MocA"/>
    <property type="match status" value="1"/>
</dbReference>
<proteinExistence type="predicted"/>
<dbReference type="AlphaFoldDB" id="I7A6D4"/>
<keyword evidence="4" id="KW-1185">Reference proteome</keyword>
<name>I7A6D4_MELRP</name>
<organism evidence="3 4">
    <name type="scientific">Melioribacter roseus (strain DSM 23840 / JCM 17771 / VKM B-2668 / P3M-2)</name>
    <dbReference type="NCBI Taxonomy" id="1191523"/>
    <lineage>
        <taxon>Bacteria</taxon>
        <taxon>Pseudomonadati</taxon>
        <taxon>Ignavibacteriota</taxon>
        <taxon>Ignavibacteria</taxon>
        <taxon>Ignavibacteriales</taxon>
        <taxon>Melioribacteraceae</taxon>
        <taxon>Melioribacter</taxon>
    </lineage>
</organism>
<dbReference type="InterPro" id="IPR055170">
    <property type="entry name" value="GFO_IDH_MocA-like_dom"/>
</dbReference>
<dbReference type="SUPFAM" id="SSF51735">
    <property type="entry name" value="NAD(P)-binding Rossmann-fold domains"/>
    <property type="match status" value="1"/>
</dbReference>
<feature type="domain" description="Gfo/Idh/MocA-like oxidoreductase N-terminal" evidence="1">
    <location>
        <begin position="4"/>
        <end position="123"/>
    </location>
</feature>
<dbReference type="STRING" id="1191523.MROS_2196"/>
<dbReference type="Proteomes" id="UP000009011">
    <property type="component" value="Chromosome"/>
</dbReference>
<dbReference type="KEGG" id="mro:MROS_2196"/>
<dbReference type="OrthoDB" id="9815825at2"/>
<feature type="domain" description="GFO/IDH/MocA-like oxidoreductase" evidence="2">
    <location>
        <begin position="134"/>
        <end position="256"/>
    </location>
</feature>
<dbReference type="PANTHER" id="PTHR43249:SF1">
    <property type="entry name" value="D-GLUCOSIDE 3-DEHYDROGENASE"/>
    <property type="match status" value="1"/>
</dbReference>
<dbReference type="HOGENOM" id="CLU_023194_3_1_10"/>
<evidence type="ECO:0000259" key="2">
    <source>
        <dbReference type="Pfam" id="PF22725"/>
    </source>
</evidence>
<dbReference type="EMBL" id="CP003557">
    <property type="protein sequence ID" value="AFN75426.1"/>
    <property type="molecule type" value="Genomic_DNA"/>
</dbReference>
<dbReference type="InterPro" id="IPR036291">
    <property type="entry name" value="NAD(P)-bd_dom_sf"/>
</dbReference>
<gene>
    <name evidence="3" type="ordered locus">MROS_2196</name>
</gene>
<dbReference type="RefSeq" id="WP_014856858.1">
    <property type="nucleotide sequence ID" value="NC_018178.1"/>
</dbReference>
<reference evidence="3 4" key="1">
    <citation type="journal article" date="2013" name="PLoS ONE">
        <title>Genomic analysis of Melioribacter roseus, facultatively anaerobic organotrophic bacterium representing a novel deep lineage within Bacteriodetes/Chlorobi group.</title>
        <authorList>
            <person name="Kadnikov V.V."/>
            <person name="Mardanov A.V."/>
            <person name="Podosokorskaya O.A."/>
            <person name="Gavrilov S.N."/>
            <person name="Kublanov I.V."/>
            <person name="Beletsky A.V."/>
            <person name="Bonch-Osmolovskaya E.A."/>
            <person name="Ravin N.V."/>
        </authorList>
    </citation>
    <scope>NUCLEOTIDE SEQUENCE [LARGE SCALE GENOMIC DNA]</scope>
    <source>
        <strain evidence="4">JCM 17771 / P3M-2</strain>
    </source>
</reference>
<evidence type="ECO:0000313" key="4">
    <source>
        <dbReference type="Proteomes" id="UP000009011"/>
    </source>
</evidence>
<dbReference type="GO" id="GO:0000166">
    <property type="term" value="F:nucleotide binding"/>
    <property type="evidence" value="ECO:0007669"/>
    <property type="project" value="InterPro"/>
</dbReference>
<evidence type="ECO:0000313" key="3">
    <source>
        <dbReference type="EMBL" id="AFN75426.1"/>
    </source>
</evidence>
<dbReference type="PANTHER" id="PTHR43249">
    <property type="entry name" value="UDP-N-ACETYL-2-AMINO-2-DEOXY-D-GLUCURONATE OXIDASE"/>
    <property type="match status" value="1"/>
</dbReference>
<dbReference type="PATRIC" id="fig|1191523.3.peg.2321"/>
<accession>I7A6D4</accession>
<dbReference type="Pfam" id="PF22725">
    <property type="entry name" value="GFO_IDH_MocA_C3"/>
    <property type="match status" value="1"/>
</dbReference>
<dbReference type="InterPro" id="IPR000683">
    <property type="entry name" value="Gfo/Idh/MocA-like_OxRdtase_N"/>
</dbReference>
<protein>
    <submittedName>
        <fullName evidence="3">Oxidoreductase domain-containing protein</fullName>
    </submittedName>
</protein>
<evidence type="ECO:0000259" key="1">
    <source>
        <dbReference type="Pfam" id="PF01408"/>
    </source>
</evidence>
<dbReference type="InterPro" id="IPR052515">
    <property type="entry name" value="Gfo/Idh/MocA_Oxidoreductase"/>
</dbReference>
<dbReference type="eggNOG" id="COG0673">
    <property type="taxonomic scope" value="Bacteria"/>
</dbReference>
<sequence>MKKIRLGIIGCGIAARELHLPAIKKHKDKFDIVAACNRTEKKAKEYSLLTGGIPYTTDCREILKNPDVDAVVIAVPIDLNYKFAMEAIKAGKHVFLEKPLAAKPEEARKLIALQKRAKKVCFLAENFRFDPLYIEAKKLLDKKVIGDVYSVVWNVFNNLTLKDKYAQTKWRQKNKYPGGFIYDGGVHNAAALRMLFGDIKSGYASMKTVNPAIGTEDTFSFLFNFDKTTHGILNIFFSVRGFRSNEMIIFGDKGSLIIQNTNRIVIKKDGRKERKVNIKTDGGYENEFLHFYKIITKGIKNLSPFEEGYKDMMILQKAFESAKKDKLIKL</sequence>
<dbReference type="Gene3D" id="3.30.360.10">
    <property type="entry name" value="Dihydrodipicolinate Reductase, domain 2"/>
    <property type="match status" value="1"/>
</dbReference>